<feature type="domain" description="DNA repair metallo-beta-lactamase" evidence="7">
    <location>
        <begin position="420"/>
        <end position="543"/>
    </location>
</feature>
<comment type="similarity">
    <text evidence="2">Belongs to the DNA repair metallo-beta-lactamase (DRMBL) family.</text>
</comment>
<comment type="subcellular location">
    <subcellularLocation>
        <location evidence="1">Nucleus</location>
    </subcellularLocation>
</comment>
<dbReference type="GO" id="GO:0005634">
    <property type="term" value="C:nucleus"/>
    <property type="evidence" value="ECO:0007669"/>
    <property type="project" value="UniProtKB-SubCell"/>
</dbReference>
<dbReference type="AlphaFoldDB" id="K0KF21"/>
<dbReference type="GO" id="GO:0006303">
    <property type="term" value="P:double-strand break repair via nonhomologous end joining"/>
    <property type="evidence" value="ECO:0007669"/>
    <property type="project" value="TreeGrafter"/>
</dbReference>
<dbReference type="InParanoid" id="K0KF21"/>
<sequence length="571" mass="65284">MVDILDLFKKRKLNHVKNEVQINEVIDLTSDEIDGDEGIKEEGIKNTKKEGQGDDDGIKDEELKDDGQNKVADDLGDLGDADIEIATDIATDINLNDPDLISQQYNILKTMKQDLSCPICSLNIENLSISNRESHVEACISIPKSTPKVIKTKPKSPSKTTKTTKSKPKGGKPRVPRQSKPIPDFKILTFNNNYKLNVDGFQFQDHPSIDKYFLSHYHSDHYIGLSKKWSQGIIYTSKTTSNLLQSIMKIPSERIIGLEFGIPHDLTEQIKVTLFDANHCPGGAIFLFEEYNPKGEIIKRILHTGDFRVSKQHLDLFKDMFLDEIYLDTTYMNPVYTFMLQSLVIKQTCEFLESIINNTITKNSILNYFTQNQDYLILIGSYSIGKEKLYIQLAKTINSKILITKERYKFLSCIENFNLDIFTTDPKDPSAKIQIISIQKLSDNKFLSQFSSKKIIKIKPTGWSFNTFKTLTASIKNKTPQEILNQVLTPTTPSTDYKTQLLKQFQNSSSLSVPYSEHSSFKELSILGCFLKWGEIIPTVNTTNPTFQEWFNLWKDKKIDEGYINDYYKTT</sequence>
<evidence type="ECO:0000256" key="2">
    <source>
        <dbReference type="ARBA" id="ARBA00010304"/>
    </source>
</evidence>
<gene>
    <name evidence="8" type="ORF">BN7_336</name>
</gene>
<dbReference type="EMBL" id="CAIF01000006">
    <property type="protein sequence ID" value="CCH40802.1"/>
    <property type="molecule type" value="Genomic_DNA"/>
</dbReference>
<keyword evidence="4" id="KW-0234">DNA repair</keyword>
<dbReference type="InterPro" id="IPR036866">
    <property type="entry name" value="RibonucZ/Hydroxyglut_hydro"/>
</dbReference>
<evidence type="ECO:0000313" key="9">
    <source>
        <dbReference type="Proteomes" id="UP000009328"/>
    </source>
</evidence>
<dbReference type="STRING" id="1206466.K0KF21"/>
<dbReference type="GO" id="GO:0003684">
    <property type="term" value="F:damaged DNA binding"/>
    <property type="evidence" value="ECO:0007669"/>
    <property type="project" value="TreeGrafter"/>
</dbReference>
<evidence type="ECO:0000256" key="5">
    <source>
        <dbReference type="ARBA" id="ARBA00023242"/>
    </source>
</evidence>
<reference evidence="8 9" key="1">
    <citation type="journal article" date="2012" name="Eukaryot. Cell">
        <title>Draft genome sequence of Wickerhamomyces ciferrii NRRL Y-1031 F-60-10.</title>
        <authorList>
            <person name="Schneider J."/>
            <person name="Andrea H."/>
            <person name="Blom J."/>
            <person name="Jaenicke S."/>
            <person name="Ruckert C."/>
            <person name="Schorsch C."/>
            <person name="Szczepanowski R."/>
            <person name="Farwick M."/>
            <person name="Goesmann A."/>
            <person name="Puhler A."/>
            <person name="Schaffer S."/>
            <person name="Tauch A."/>
            <person name="Kohler T."/>
            <person name="Brinkrolf K."/>
        </authorList>
    </citation>
    <scope>NUCLEOTIDE SEQUENCE [LARGE SCALE GENOMIC DNA]</scope>
    <source>
        <strain evidence="9">ATCC 14091 / BCRC 22168 / CBS 111 / JCM 3599 / NBRC 0793 / NRRL Y-1031 F-60-10</strain>
    </source>
</reference>
<dbReference type="PANTHER" id="PTHR23240:SF6">
    <property type="entry name" value="DNA CROSS-LINK REPAIR 1A PROTEIN"/>
    <property type="match status" value="1"/>
</dbReference>
<dbReference type="PANTHER" id="PTHR23240">
    <property type="entry name" value="DNA CROSS-LINK REPAIR PROTEIN PSO2/SNM1-RELATED"/>
    <property type="match status" value="1"/>
</dbReference>
<evidence type="ECO:0000259" key="7">
    <source>
        <dbReference type="Pfam" id="PF07522"/>
    </source>
</evidence>
<dbReference type="Gene3D" id="3.60.15.10">
    <property type="entry name" value="Ribonuclease Z/Hydroxyacylglutathione hydrolase-like"/>
    <property type="match status" value="1"/>
</dbReference>
<evidence type="ECO:0000256" key="4">
    <source>
        <dbReference type="ARBA" id="ARBA00023204"/>
    </source>
</evidence>
<dbReference type="eggNOG" id="KOG1361">
    <property type="taxonomic scope" value="Eukaryota"/>
</dbReference>
<evidence type="ECO:0000313" key="8">
    <source>
        <dbReference type="EMBL" id="CCH40802.1"/>
    </source>
</evidence>
<proteinExistence type="inferred from homology"/>
<dbReference type="Pfam" id="PF07522">
    <property type="entry name" value="DRMBL"/>
    <property type="match status" value="1"/>
</dbReference>
<accession>K0KF21</accession>
<evidence type="ECO:0000256" key="3">
    <source>
        <dbReference type="ARBA" id="ARBA00022763"/>
    </source>
</evidence>
<feature type="compositionally biased region" description="Basic and acidic residues" evidence="6">
    <location>
        <begin position="37"/>
        <end position="52"/>
    </location>
</feature>
<feature type="compositionally biased region" description="Basic residues" evidence="6">
    <location>
        <begin position="150"/>
        <end position="177"/>
    </location>
</feature>
<evidence type="ECO:0000256" key="1">
    <source>
        <dbReference type="ARBA" id="ARBA00004123"/>
    </source>
</evidence>
<feature type="region of interest" description="Disordered" evidence="6">
    <location>
        <begin position="37"/>
        <end position="70"/>
    </location>
</feature>
<feature type="compositionally biased region" description="Basic and acidic residues" evidence="6">
    <location>
        <begin position="60"/>
        <end position="70"/>
    </location>
</feature>
<dbReference type="GO" id="GO:0036297">
    <property type="term" value="P:interstrand cross-link repair"/>
    <property type="evidence" value="ECO:0007669"/>
    <property type="project" value="TreeGrafter"/>
</dbReference>
<organism evidence="8 9">
    <name type="scientific">Wickerhamomyces ciferrii (strain ATCC 14091 / BCRC 22168 / CBS 111 / JCM 3599 / NBRC 0793 / NRRL Y-1031 F-60-10)</name>
    <name type="common">Yeast</name>
    <name type="synonym">Pichia ciferrii</name>
    <dbReference type="NCBI Taxonomy" id="1206466"/>
    <lineage>
        <taxon>Eukaryota</taxon>
        <taxon>Fungi</taxon>
        <taxon>Dikarya</taxon>
        <taxon>Ascomycota</taxon>
        <taxon>Saccharomycotina</taxon>
        <taxon>Saccharomycetes</taxon>
        <taxon>Phaffomycetales</taxon>
        <taxon>Wickerhamomycetaceae</taxon>
        <taxon>Wickerhamomyces</taxon>
    </lineage>
</organism>
<dbReference type="CDD" id="cd16273">
    <property type="entry name" value="SNM1A-1C-like_MBL-fold"/>
    <property type="match status" value="1"/>
</dbReference>
<name>K0KF21_WICCF</name>
<dbReference type="Gene3D" id="3.40.50.12650">
    <property type="match status" value="1"/>
</dbReference>
<comment type="caution">
    <text evidence="8">The sequence shown here is derived from an EMBL/GenBank/DDBJ whole genome shotgun (WGS) entry which is preliminary data.</text>
</comment>
<evidence type="ECO:0000256" key="6">
    <source>
        <dbReference type="SAM" id="MobiDB-lite"/>
    </source>
</evidence>
<dbReference type="SUPFAM" id="SSF56281">
    <property type="entry name" value="Metallo-hydrolase/oxidoreductase"/>
    <property type="match status" value="1"/>
</dbReference>
<keyword evidence="3" id="KW-0227">DNA damage</keyword>
<dbReference type="HOGENOM" id="CLU_005260_4_1_1"/>
<keyword evidence="9" id="KW-1185">Reference proteome</keyword>
<protein>
    <submittedName>
        <fullName evidence="8">DNA cross-link repair 1A protein</fullName>
    </submittedName>
</protein>
<dbReference type="Proteomes" id="UP000009328">
    <property type="component" value="Unassembled WGS sequence"/>
</dbReference>
<feature type="region of interest" description="Disordered" evidence="6">
    <location>
        <begin position="147"/>
        <end position="181"/>
    </location>
</feature>
<keyword evidence="5" id="KW-0539">Nucleus</keyword>
<dbReference type="GO" id="GO:0035312">
    <property type="term" value="F:5'-3' DNA exonuclease activity"/>
    <property type="evidence" value="ECO:0007669"/>
    <property type="project" value="TreeGrafter"/>
</dbReference>
<dbReference type="InterPro" id="IPR011084">
    <property type="entry name" value="DRMBL"/>
</dbReference>
<dbReference type="FunCoup" id="K0KF21">
    <property type="interactions" value="230"/>
</dbReference>